<proteinExistence type="predicted"/>
<dbReference type="RefSeq" id="WP_269200129.1">
    <property type="nucleotide sequence ID" value="NZ_AUXZ01000092.1"/>
</dbReference>
<dbReference type="Proteomes" id="UP000076503">
    <property type="component" value="Unassembled WGS sequence"/>
</dbReference>
<evidence type="ECO:0000313" key="2">
    <source>
        <dbReference type="Proteomes" id="UP000076503"/>
    </source>
</evidence>
<protein>
    <submittedName>
        <fullName evidence="1">Uncharacterized protein</fullName>
    </submittedName>
</protein>
<gene>
    <name evidence="1" type="ORF">N476_22005</name>
</gene>
<dbReference type="AlphaFoldDB" id="A0A167D120"/>
<organism evidence="1 2">
    <name type="scientific">Pseudoalteromonas luteoviolacea H33</name>
    <dbReference type="NCBI Taxonomy" id="1365251"/>
    <lineage>
        <taxon>Bacteria</taxon>
        <taxon>Pseudomonadati</taxon>
        <taxon>Pseudomonadota</taxon>
        <taxon>Gammaproteobacteria</taxon>
        <taxon>Alteromonadales</taxon>
        <taxon>Pseudoalteromonadaceae</taxon>
        <taxon>Pseudoalteromonas</taxon>
    </lineage>
</organism>
<comment type="caution">
    <text evidence="1">The sequence shown here is derived from an EMBL/GenBank/DDBJ whole genome shotgun (WGS) entry which is preliminary data.</text>
</comment>
<name>A0A167D120_9GAMM</name>
<sequence>MKILLIETNRLSMDKITKEGSYSLVEFFSKQAVVEYYDLVALI</sequence>
<reference evidence="1 2" key="1">
    <citation type="submission" date="2013-07" db="EMBL/GenBank/DDBJ databases">
        <title>Comparative Genomic and Metabolomic Analysis of Twelve Strains of Pseudoalteromonas luteoviolacea.</title>
        <authorList>
            <person name="Vynne N.G."/>
            <person name="Mansson M."/>
            <person name="Gram L."/>
        </authorList>
    </citation>
    <scope>NUCLEOTIDE SEQUENCE [LARGE SCALE GENOMIC DNA]</scope>
    <source>
        <strain evidence="1 2">H33</strain>
    </source>
</reference>
<dbReference type="PATRIC" id="fig|1365251.3.peg.3871"/>
<evidence type="ECO:0000313" key="1">
    <source>
        <dbReference type="EMBL" id="KZN48296.1"/>
    </source>
</evidence>
<accession>A0A167D120</accession>
<dbReference type="EMBL" id="AUXZ01000092">
    <property type="protein sequence ID" value="KZN48296.1"/>
    <property type="molecule type" value="Genomic_DNA"/>
</dbReference>